<comment type="caution">
    <text evidence="3">The sequence shown here is derived from an EMBL/GenBank/DDBJ whole genome shotgun (WGS) entry which is preliminary data.</text>
</comment>
<dbReference type="Gene3D" id="2.20.70.140">
    <property type="match status" value="2"/>
</dbReference>
<dbReference type="SUPFAM" id="SSF101967">
    <property type="entry name" value="Adhesin YadA, collagen-binding domain"/>
    <property type="match status" value="5"/>
</dbReference>
<dbReference type="STRING" id="1178482.AR456_09380"/>
<feature type="domain" description="Trimeric autotransporter adhesin YadA-like stalk" evidence="2">
    <location>
        <begin position="460"/>
        <end position="497"/>
    </location>
</feature>
<dbReference type="EMBL" id="AVBC01000003">
    <property type="protein sequence ID" value="ERL53369.1"/>
    <property type="molecule type" value="Genomic_DNA"/>
</dbReference>
<dbReference type="Gene3D" id="6.20.50.100">
    <property type="match status" value="4"/>
</dbReference>
<feature type="domain" description="Trimeric autotransporter adhesin YadA-like stalk" evidence="2">
    <location>
        <begin position="629"/>
        <end position="661"/>
    </location>
</feature>
<feature type="domain" description="Trimeric autotransporter adhesin YadA-like stalk" evidence="2">
    <location>
        <begin position="1397"/>
        <end position="1425"/>
    </location>
</feature>
<name>W1NCW4_9GAMM</name>
<feature type="domain" description="Trimeric autotransporter adhesin YadA-like stalk" evidence="2">
    <location>
        <begin position="1174"/>
        <end position="1214"/>
    </location>
</feature>
<dbReference type="RefSeq" id="WP_021816950.1">
    <property type="nucleotide sequence ID" value="NZ_AVBC01000003.1"/>
</dbReference>
<evidence type="ECO:0008006" key="5">
    <source>
        <dbReference type="Google" id="ProtNLM"/>
    </source>
</evidence>
<organism evidence="3 4">
    <name type="scientific">Halomonas huangheensis</name>
    <dbReference type="NCBI Taxonomy" id="1178482"/>
    <lineage>
        <taxon>Bacteria</taxon>
        <taxon>Pseudomonadati</taxon>
        <taxon>Pseudomonadota</taxon>
        <taxon>Gammaproteobacteria</taxon>
        <taxon>Oceanospirillales</taxon>
        <taxon>Halomonadaceae</taxon>
        <taxon>Halomonas</taxon>
    </lineage>
</organism>
<feature type="domain" description="Trimeric autotransporter adhesin YadA-like stalk" evidence="2">
    <location>
        <begin position="837"/>
        <end position="878"/>
    </location>
</feature>
<sequence length="1436" mass="142105">LQLAEDLDLGANGSVTAGDSLLDTNGLTVDDGAGNVATTTATGSTVTDGTTITAMTAGGLTSGNINLDGTSDEITGLSNTTLTDPSFAMEGRAATEEQLDLVNQTANTGWNLTAEGADGTNVAPGDTVDLSNSDGNLVIAKNATDGAEEDVIFDLADDITVDSVTAGDSLLDTNGLTVDDGAGNVASTTATGTTVTDGTTTTAMTAGGVTSGNINLDGTSDEITGLSNTTLTDPGFATEGRAATEEQLDLVNQTANTGWNLTAEGADGTNVAPGNTVDLSNTDGNLVIAKNATDGAEEDVTFDLADDVTIGNSLTINNGPTLNDNGIDMGGDRITNVGGPTNGGDAVNLDYFNENKAHYYSVNDGGVIGGNYDNDGATGVNAMAGGVGSLASADGAMALGFGADARVLDSVALGSGSVSSRAVAPASGSIPAGSANITYNTTDKTLLGAVSVGYDDAYRQITNVADGTQEHDAVTVRQLQGAIGSVIDTGIMYFHANSAQPDSIAAGPESIAVGPATVVNGDAGIGMGNGAIVEMTAPGGTAIGDGAHVMLADGMALGTSSLAEAEQGVALGAGATVSHDQSVALGSNSVTAEPVATAGTTIASSNYDFAGTAPQSTVSVGDVGNERTITNVAAGRLSASSTDAINGSQLFATNQAVENASQGWNLTAEGADGTNVAPGDTVDLSNTDGNLVIAKNAADGAEESVTFALSDDVTIGNSLTINNGPTLNDNGIDMGGDTITNVGAPVNEGDAVNKQYVDGAGDALVAEGMNFSGNDGDTIHRDLGQTLAVTGEASADGTFSGTNLKTVTDPATGAIQLQMTDAPQFGNVTINDGDTGRITGVTAGTEDNDAVNVSQLNDVSDVANTGWNLTAEGADGTNVAPGDTVDLSNSDGNLVIAKNATDGAEEGVTFALSDDVTIDNSLTINNGPTLNDNGIDMGGDTITNVGAPVNEGDAVNKQYVDGAGDALIAEGMNFSGNDGDTIHRDLGQTLAVTGEASADGTFSGTNLKTVTDPATGAIQLQMADAPQFGDVTINDGGSGKISGVADGDINEDSTDVVNGSQLWETQQALEGEQVHYYSVNDGGTQGGNYANDGATGVNAIAAGVDATATADGAIAIGAGATASEAGSVALGAASTTDAVVGTAGTTIGGQTYTFAGAAPLGTLSVGSVGAERTITHVAAGRISADSTDAVNGSQLYATNQAVESIDNRVGDVEGDVSVLGDRVTNVEGDVSSISNDLGELADQAVKYDTNDDGSVNYESVTLAGGEGTTITNLADGEVSEGSSDVVNGSQLWAVQNQINNSLTTGETKYFKANSEAAAARVEGAESVAMGPESVAAGDNSVAVGNGARAESDGGVALGAGSQATREGMNGAEEAFSNESVASTQGAVSVGSQGGERQITHVAGGTEATDAVNVRQLESVQAGSVNYDRHSDGSVDY</sequence>
<evidence type="ECO:0000259" key="2">
    <source>
        <dbReference type="Pfam" id="PF05662"/>
    </source>
</evidence>
<dbReference type="InterPro" id="IPR011049">
    <property type="entry name" value="Serralysin-like_metalloprot_C"/>
</dbReference>
<dbReference type="InterPro" id="IPR008635">
    <property type="entry name" value="Coiled_stalk_dom"/>
</dbReference>
<feature type="domain" description="Trimeric autotransporter adhesin YadA-like head" evidence="1">
    <location>
        <begin position="563"/>
        <end position="589"/>
    </location>
</feature>
<evidence type="ECO:0000313" key="4">
    <source>
        <dbReference type="Proteomes" id="UP000019113"/>
    </source>
</evidence>
<keyword evidence="4" id="KW-1185">Reference proteome</keyword>
<gene>
    <name evidence="3" type="ORF">BJB45_07895</name>
</gene>
<feature type="domain" description="Trimeric autotransporter adhesin YadA-like stalk" evidence="2">
    <location>
        <begin position="1040"/>
        <end position="1080"/>
    </location>
</feature>
<dbReference type="Proteomes" id="UP000019113">
    <property type="component" value="Unassembled WGS sequence"/>
</dbReference>
<feature type="non-terminal residue" evidence="3">
    <location>
        <position position="1436"/>
    </location>
</feature>
<accession>W1NCW4</accession>
<dbReference type="Pfam" id="PF05658">
    <property type="entry name" value="YadA_head"/>
    <property type="match status" value="4"/>
</dbReference>
<dbReference type="Gene3D" id="1.20.5.170">
    <property type="match status" value="2"/>
</dbReference>
<dbReference type="InterPro" id="IPR008640">
    <property type="entry name" value="Adhesin_Head_dom"/>
</dbReference>
<feature type="domain" description="Trimeric autotransporter adhesin YadA-like head" evidence="1">
    <location>
        <begin position="377"/>
        <end position="403"/>
    </location>
</feature>
<evidence type="ECO:0000259" key="1">
    <source>
        <dbReference type="Pfam" id="PF05658"/>
    </source>
</evidence>
<feature type="domain" description="Trimeric autotransporter adhesin YadA-like head" evidence="1">
    <location>
        <begin position="1323"/>
        <end position="1347"/>
    </location>
</feature>
<dbReference type="Pfam" id="PF05662">
    <property type="entry name" value="YadA_stalk"/>
    <property type="match status" value="7"/>
</dbReference>
<dbReference type="Gene3D" id="2.150.10.10">
    <property type="entry name" value="Serralysin-like metalloprotease, C-terminal"/>
    <property type="match status" value="6"/>
</dbReference>
<evidence type="ECO:0000313" key="3">
    <source>
        <dbReference type="EMBL" id="ERL53369.1"/>
    </source>
</evidence>
<feature type="domain" description="Trimeric autotransporter adhesin YadA-like head" evidence="1">
    <location>
        <begin position="1094"/>
        <end position="1120"/>
    </location>
</feature>
<reference evidence="3 4" key="1">
    <citation type="submission" date="2013-08" db="EMBL/GenBank/DDBJ databases">
        <title>draft genome of Halomonas huanghegensis, strain BJGMM-B45T.</title>
        <authorList>
            <person name="Miao C."/>
            <person name="Wan Y."/>
            <person name="Jin W."/>
        </authorList>
    </citation>
    <scope>NUCLEOTIDE SEQUENCE [LARGE SCALE GENOMIC DNA]</scope>
    <source>
        <strain evidence="3 4">BJGMM-B45</strain>
    </source>
</reference>
<protein>
    <recommendedName>
        <fullName evidence="5">Trimeric autotransporter adhesin YadA-like head domain-containing protein</fullName>
    </recommendedName>
</protein>
<feature type="non-terminal residue" evidence="3">
    <location>
        <position position="1"/>
    </location>
</feature>
<proteinExistence type="predicted"/>
<feature type="domain" description="Trimeric autotransporter adhesin YadA-like stalk" evidence="2">
    <location>
        <begin position="1270"/>
        <end position="1304"/>
    </location>
</feature>
<dbReference type="GO" id="GO:0019867">
    <property type="term" value="C:outer membrane"/>
    <property type="evidence" value="ECO:0007669"/>
    <property type="project" value="InterPro"/>
</dbReference>
<dbReference type="eggNOG" id="COG5295">
    <property type="taxonomic scope" value="Bacteria"/>
</dbReference>